<keyword evidence="7" id="KW-0862">Zinc</keyword>
<evidence type="ECO:0000256" key="5">
    <source>
        <dbReference type="ARBA" id="ARBA00022723"/>
    </source>
</evidence>
<reference evidence="12" key="3">
    <citation type="submission" date="2025-08" db="UniProtKB">
        <authorList>
            <consortium name="Ensembl"/>
        </authorList>
    </citation>
    <scope>IDENTIFICATION</scope>
</reference>
<dbReference type="Pfam" id="PF00856">
    <property type="entry name" value="SET"/>
    <property type="match status" value="1"/>
</dbReference>
<keyword evidence="4" id="KW-0949">S-adenosyl-L-methionine</keyword>
<dbReference type="Gene3D" id="1.25.40.10">
    <property type="entry name" value="Tetratricopeptide repeat domain"/>
    <property type="match status" value="1"/>
</dbReference>
<dbReference type="InterPro" id="IPR050869">
    <property type="entry name" value="H3K4_H4K5_MeTrfase"/>
</dbReference>
<dbReference type="PANTHER" id="PTHR12197:SF184">
    <property type="entry name" value="HISTONE-LYSINE N-METHYLTRANSFERASE SMYD1"/>
    <property type="match status" value="1"/>
</dbReference>
<dbReference type="GO" id="GO:0140999">
    <property type="term" value="F:histone H3K4 trimethyltransferase activity"/>
    <property type="evidence" value="ECO:0007669"/>
    <property type="project" value="UniProtKB-EC"/>
</dbReference>
<dbReference type="SMART" id="SM00317">
    <property type="entry name" value="SET"/>
    <property type="match status" value="1"/>
</dbReference>
<evidence type="ECO:0000313" key="13">
    <source>
        <dbReference type="Proteomes" id="UP000265140"/>
    </source>
</evidence>
<evidence type="ECO:0000256" key="8">
    <source>
        <dbReference type="ARBA" id="ARBA00047571"/>
    </source>
</evidence>
<reference evidence="13" key="1">
    <citation type="journal article" date="2014" name="PLoS ONE">
        <title>The genome and linkage map of the northern pike (Esox lucius): conserved synteny revealed between the salmonid sister group and the Neoteleostei.</title>
        <authorList>
            <person name="Rondeau E.B."/>
            <person name="Minkley D.R."/>
            <person name="Leong J.S."/>
            <person name="Messmer A.M."/>
            <person name="Jantzen J.R."/>
            <person name="von Schalburg K.R."/>
            <person name="Lemon C."/>
            <person name="Bird N.H."/>
            <person name="Koop B.F."/>
        </authorList>
    </citation>
    <scope>NUCLEOTIDE SEQUENCE</scope>
</reference>
<comment type="catalytic activity">
    <reaction evidence="8">
        <text>L-lysyl(4)-[histone H3] + 3 S-adenosyl-L-methionine = N(6),N(6),N(6)-trimethyl-L-lysyl(4)-[histone H3] + 3 S-adenosyl-L-homocysteine + 3 H(+)</text>
        <dbReference type="Rhea" id="RHEA:60260"/>
        <dbReference type="Rhea" id="RHEA-COMP:15537"/>
        <dbReference type="Rhea" id="RHEA-COMP:15547"/>
        <dbReference type="ChEBI" id="CHEBI:15378"/>
        <dbReference type="ChEBI" id="CHEBI:29969"/>
        <dbReference type="ChEBI" id="CHEBI:57856"/>
        <dbReference type="ChEBI" id="CHEBI:59789"/>
        <dbReference type="ChEBI" id="CHEBI:61961"/>
        <dbReference type="EC" id="2.1.1.354"/>
    </reaction>
</comment>
<evidence type="ECO:0000259" key="11">
    <source>
        <dbReference type="PROSITE" id="PS50865"/>
    </source>
</evidence>
<evidence type="ECO:0000313" key="12">
    <source>
        <dbReference type="Ensembl" id="ENSELUP00000051052.2"/>
    </source>
</evidence>
<dbReference type="InterPro" id="IPR046341">
    <property type="entry name" value="SET_dom_sf"/>
</dbReference>
<dbReference type="Bgee" id="ENSELUG00000015717">
    <property type="expression patterns" value="Expressed in muscle tissue and 8 other cell types or tissues"/>
</dbReference>
<evidence type="ECO:0000256" key="3">
    <source>
        <dbReference type="ARBA" id="ARBA00022679"/>
    </source>
</evidence>
<dbReference type="AlphaFoldDB" id="A0A6Q2XCR2"/>
<dbReference type="InterPro" id="IPR002893">
    <property type="entry name" value="Znf_MYND"/>
</dbReference>
<dbReference type="FunFam" id="6.10.140.2220:FF:000005">
    <property type="entry name" value="Histone-lysine N-methyltransferase SMYD1 isoform 1"/>
    <property type="match status" value="1"/>
</dbReference>
<dbReference type="InterPro" id="IPR001214">
    <property type="entry name" value="SET_dom"/>
</dbReference>
<name>A0A6Q2XCR2_ESOLU</name>
<proteinExistence type="predicted"/>
<evidence type="ECO:0000256" key="2">
    <source>
        <dbReference type="ARBA" id="ARBA00022603"/>
    </source>
</evidence>
<dbReference type="PROSITE" id="PS50865">
    <property type="entry name" value="ZF_MYND_2"/>
    <property type="match status" value="1"/>
</dbReference>
<organism evidence="12 13">
    <name type="scientific">Esox lucius</name>
    <name type="common">Northern pike</name>
    <dbReference type="NCBI Taxonomy" id="8010"/>
    <lineage>
        <taxon>Eukaryota</taxon>
        <taxon>Metazoa</taxon>
        <taxon>Chordata</taxon>
        <taxon>Craniata</taxon>
        <taxon>Vertebrata</taxon>
        <taxon>Euteleostomi</taxon>
        <taxon>Actinopterygii</taxon>
        <taxon>Neopterygii</taxon>
        <taxon>Teleostei</taxon>
        <taxon>Protacanthopterygii</taxon>
        <taxon>Esociformes</taxon>
        <taxon>Esocidae</taxon>
        <taxon>Esox</taxon>
    </lineage>
</organism>
<dbReference type="FunFam" id="2.170.270.10:FF:000013">
    <property type="entry name" value="Histone-lysine N-methyltransferase SMYD1 isoform 1"/>
    <property type="match status" value="1"/>
</dbReference>
<keyword evidence="13" id="KW-1185">Reference proteome</keyword>
<dbReference type="GO" id="GO:0008270">
    <property type="term" value="F:zinc ion binding"/>
    <property type="evidence" value="ECO:0007669"/>
    <property type="project" value="UniProtKB-KW"/>
</dbReference>
<evidence type="ECO:0000256" key="7">
    <source>
        <dbReference type="ARBA" id="ARBA00022833"/>
    </source>
</evidence>
<evidence type="ECO:0000259" key="10">
    <source>
        <dbReference type="PROSITE" id="PS50280"/>
    </source>
</evidence>
<dbReference type="GeneTree" id="ENSGT00940000156114"/>
<reference evidence="12" key="2">
    <citation type="submission" date="2020-02" db="EMBL/GenBank/DDBJ databases">
        <title>Esox lucius (northern pike) genome, fEsoLuc1, primary haplotype.</title>
        <authorList>
            <person name="Myers G."/>
            <person name="Karagic N."/>
            <person name="Meyer A."/>
            <person name="Pippel M."/>
            <person name="Reichard M."/>
            <person name="Winkler S."/>
            <person name="Tracey A."/>
            <person name="Sims Y."/>
            <person name="Howe K."/>
            <person name="Rhie A."/>
            <person name="Formenti G."/>
            <person name="Durbin R."/>
            <person name="Fedrigo O."/>
            <person name="Jarvis E.D."/>
        </authorList>
    </citation>
    <scope>NUCLEOTIDE SEQUENCE [LARGE SCALE GENOMIC DNA]</scope>
</reference>
<dbReference type="Ensembl" id="ENSELUT00000086093.2">
    <property type="protein sequence ID" value="ENSELUP00000051052.2"/>
    <property type="gene ID" value="ENSELUG00000015717.3"/>
</dbReference>
<evidence type="ECO:0000256" key="4">
    <source>
        <dbReference type="ARBA" id="ARBA00022691"/>
    </source>
</evidence>
<dbReference type="Gene3D" id="1.25.40.970">
    <property type="match status" value="1"/>
</dbReference>
<dbReference type="GO" id="GO:0032259">
    <property type="term" value="P:methylation"/>
    <property type="evidence" value="ECO:0007669"/>
    <property type="project" value="UniProtKB-KW"/>
</dbReference>
<evidence type="ECO:0000256" key="6">
    <source>
        <dbReference type="ARBA" id="ARBA00022771"/>
    </source>
</evidence>
<accession>A0A6Q2XCR2</accession>
<keyword evidence="3" id="KW-0808">Transferase</keyword>
<feature type="domain" description="MYND-type" evidence="11">
    <location>
        <begin position="47"/>
        <end position="85"/>
    </location>
</feature>
<dbReference type="GO" id="GO:0005634">
    <property type="term" value="C:nucleus"/>
    <property type="evidence" value="ECO:0007669"/>
    <property type="project" value="TreeGrafter"/>
</dbReference>
<dbReference type="Gene3D" id="2.170.270.10">
    <property type="entry name" value="SET domain"/>
    <property type="match status" value="1"/>
</dbReference>
<keyword evidence="6 9" id="KW-0863">Zinc-finger</keyword>
<dbReference type="SUPFAM" id="SSF82199">
    <property type="entry name" value="SET domain"/>
    <property type="match status" value="1"/>
</dbReference>
<dbReference type="PANTHER" id="PTHR12197">
    <property type="entry name" value="HISTONE-LYSINE N-METHYLTRANSFERASE SMYD"/>
    <property type="match status" value="1"/>
</dbReference>
<dbReference type="Gene3D" id="6.10.140.2220">
    <property type="match status" value="1"/>
</dbReference>
<dbReference type="InterPro" id="IPR011990">
    <property type="entry name" value="TPR-like_helical_dom_sf"/>
</dbReference>
<dbReference type="PROSITE" id="PS50280">
    <property type="entry name" value="SET"/>
    <property type="match status" value="1"/>
</dbReference>
<dbReference type="Pfam" id="PF01753">
    <property type="entry name" value="zf-MYND"/>
    <property type="match status" value="1"/>
</dbReference>
<evidence type="ECO:0000256" key="1">
    <source>
        <dbReference type="ARBA" id="ARBA00012182"/>
    </source>
</evidence>
<sequence length="455" mass="51256">MDNVELFDAGEKGKGLRTTKDLKAGEVVFTEPSFAAVVFDSLSQQVCHNCFRRQVNLHRCAQCKFAHYCDRTCQTACWDEHKQECAAIRNKGKAPNENVRLAARVLWRVQKDTGIVSDSQLISVDQLQDHLADMSTDSLKELKINVQNFLDYCPNTKHGSEYISHIFGIINCNGFTLSDQRGLQAVGVGLFPNLCLVNHDCWPNCTIILNHGNQSSLNATLHSKKRIELRALGKIAENEELTVSYVDFLNVSADRQRALKHQYHFDCMCKSCSEHFKDDLKMAAKETDGKKVVKLSRECLEKQEPVLGDTHLYKLRVLSVASEVLSYQHNFSEAAGYARRMVEGYTKLFHPNNAQLGMAIMRAGVTHWHAGLIEVGHGMICKAYAILMITHGATHPITQDLESIRMQTEMELKMFKKNENDYHSMREAALQNKPTGKMTASLSGEANVKALSYKQ</sequence>
<dbReference type="FunFam" id="1.25.40.10:FF:000132">
    <property type="entry name" value="Histone-lysine N-methyltransferase SMYD1 isoform 1"/>
    <property type="match status" value="1"/>
</dbReference>
<dbReference type="EC" id="2.1.1.354" evidence="1"/>
<dbReference type="Gene3D" id="1.10.220.160">
    <property type="match status" value="1"/>
</dbReference>
<dbReference type="PROSITE" id="PS01360">
    <property type="entry name" value="ZF_MYND_1"/>
    <property type="match status" value="1"/>
</dbReference>
<reference evidence="12" key="4">
    <citation type="submission" date="2025-09" db="UniProtKB">
        <authorList>
            <consortium name="Ensembl"/>
        </authorList>
    </citation>
    <scope>IDENTIFICATION</scope>
</reference>
<feature type="domain" description="SET" evidence="10">
    <location>
        <begin position="2"/>
        <end position="246"/>
    </location>
</feature>
<protein>
    <recommendedName>
        <fullName evidence="1">[histone H3]-lysine(4) N-trimethyltransferase</fullName>
        <ecNumber evidence="1">2.1.1.354</ecNumber>
    </recommendedName>
</protein>
<dbReference type="Proteomes" id="UP000265140">
    <property type="component" value="Chromosome 14"/>
</dbReference>
<keyword evidence="2" id="KW-0489">Methyltransferase</keyword>
<evidence type="ECO:0000256" key="9">
    <source>
        <dbReference type="PROSITE-ProRule" id="PRU00134"/>
    </source>
</evidence>
<keyword evidence="5" id="KW-0479">Metal-binding</keyword>